<organism evidence="1 2">
    <name type="scientific">Lysinibacillus agricola</name>
    <dbReference type="NCBI Taxonomy" id="2590012"/>
    <lineage>
        <taxon>Bacteria</taxon>
        <taxon>Bacillati</taxon>
        <taxon>Bacillota</taxon>
        <taxon>Bacilli</taxon>
        <taxon>Bacillales</taxon>
        <taxon>Bacillaceae</taxon>
        <taxon>Lysinibacillus</taxon>
    </lineage>
</organism>
<proteinExistence type="predicted"/>
<reference evidence="1 2" key="1">
    <citation type="submission" date="2020-01" db="EMBL/GenBank/DDBJ databases">
        <authorList>
            <person name="Liu G."/>
            <person name="Liu B."/>
        </authorList>
    </citation>
    <scope>NUCLEOTIDE SEQUENCE [LARGE SCALE GENOMIC DNA]</scope>
    <source>
        <strain evidence="1 2">FJAT-51161</strain>
    </source>
</reference>
<gene>
    <name evidence="1" type="ORF">FJQ98_08555</name>
</gene>
<dbReference type="EMBL" id="CP067341">
    <property type="protein sequence ID" value="QQP14057.1"/>
    <property type="molecule type" value="Genomic_DNA"/>
</dbReference>
<dbReference type="Proteomes" id="UP000596049">
    <property type="component" value="Chromosome"/>
</dbReference>
<accession>A0ABX7AXQ0</accession>
<protein>
    <submittedName>
        <fullName evidence="1">Uncharacterized protein</fullName>
    </submittedName>
</protein>
<keyword evidence="2" id="KW-1185">Reference proteome</keyword>
<evidence type="ECO:0000313" key="1">
    <source>
        <dbReference type="EMBL" id="QQP14057.1"/>
    </source>
</evidence>
<evidence type="ECO:0000313" key="2">
    <source>
        <dbReference type="Proteomes" id="UP000596049"/>
    </source>
</evidence>
<name>A0ABX7AXQ0_9BACI</name>
<dbReference type="RefSeq" id="WP_143114652.1">
    <property type="nucleotide sequence ID" value="NZ_CP067341.1"/>
</dbReference>
<sequence>MGISDRGTKAKSITSCDNVFVTNILLAQAAYRTPPGSFSLCESVATATTKRPTGTEINHSL</sequence>